<dbReference type="InterPro" id="IPR008571">
    <property type="entry name" value="HerA-like"/>
</dbReference>
<proteinExistence type="predicted"/>
<dbReference type="PANTHER" id="PTHR42957:SF1">
    <property type="entry name" value="HELICASE MJ1565-RELATED"/>
    <property type="match status" value="1"/>
</dbReference>
<evidence type="ECO:0008006" key="3">
    <source>
        <dbReference type="Google" id="ProtNLM"/>
    </source>
</evidence>
<comment type="caution">
    <text evidence="1">The sequence shown here is derived from an EMBL/GenBank/DDBJ whole genome shotgun (WGS) entry which is preliminary data.</text>
</comment>
<dbReference type="RefSeq" id="WP_153441939.1">
    <property type="nucleotide sequence ID" value="NZ_JACIGA010000014.1"/>
</dbReference>
<dbReference type="EMBL" id="WITC01000115">
    <property type="protein sequence ID" value="MQX18115.1"/>
    <property type="molecule type" value="Genomic_DNA"/>
</dbReference>
<keyword evidence="2" id="KW-1185">Reference proteome</keyword>
<dbReference type="InterPro" id="IPR027417">
    <property type="entry name" value="P-loop_NTPase"/>
</dbReference>
<accession>A0A6N7LMN5</accession>
<dbReference type="PANTHER" id="PTHR42957">
    <property type="entry name" value="HELICASE MJ1565-RELATED"/>
    <property type="match status" value="1"/>
</dbReference>
<evidence type="ECO:0000313" key="1">
    <source>
        <dbReference type="EMBL" id="MQX18115.1"/>
    </source>
</evidence>
<evidence type="ECO:0000313" key="2">
    <source>
        <dbReference type="Proteomes" id="UP000439983"/>
    </source>
</evidence>
<dbReference type="OrthoDB" id="9806951at2"/>
<dbReference type="AlphaFoldDB" id="A0A6N7LMN5"/>
<reference evidence="1 2" key="1">
    <citation type="journal article" date="2013" name="Genome Biol.">
        <title>Comparative genomics of the core and accessory genomes of 48 Sinorhizobium strains comprising five genospecies.</title>
        <authorList>
            <person name="Sugawara M."/>
            <person name="Epstein B."/>
            <person name="Badgley B.D."/>
            <person name="Unno T."/>
            <person name="Xu L."/>
            <person name="Reese J."/>
            <person name="Gyaneshwar P."/>
            <person name="Denny R."/>
            <person name="Mudge J."/>
            <person name="Bharti A.K."/>
            <person name="Farmer A.D."/>
            <person name="May G.D."/>
            <person name="Woodward J.E."/>
            <person name="Medigue C."/>
            <person name="Vallenet D."/>
            <person name="Lajus A."/>
            <person name="Rouy Z."/>
            <person name="Martinez-Vaz B."/>
            <person name="Tiffin P."/>
            <person name="Young N.D."/>
            <person name="Sadowsky M.J."/>
        </authorList>
    </citation>
    <scope>NUCLEOTIDE SEQUENCE [LARGE SCALE GENOMIC DNA]</scope>
    <source>
        <strain evidence="1 2">USDA4894</strain>
    </source>
</reference>
<name>A0A6N7LMN5_SINTE</name>
<dbReference type="Proteomes" id="UP000439983">
    <property type="component" value="Unassembled WGS sequence"/>
</dbReference>
<protein>
    <recommendedName>
        <fullName evidence="3">DUF87 domain-containing protein</fullName>
    </recommendedName>
</protein>
<gene>
    <name evidence="1" type="ORF">GHK62_26245</name>
</gene>
<sequence>MKQGDFHGKLSRLIARLKAKRSDRRLAFLFQPPTECMQMDWLPTMVHRLVAGRGAQRAKGGVKIIDFSEVPSDVLPLMVSLLAQVVFATSLWTESEMRHPIAILCDEAHLYIPERTQADSGDAVAVEIFERIAKEGSTGSG</sequence>
<dbReference type="Gene3D" id="3.40.50.300">
    <property type="entry name" value="P-loop containing nucleotide triphosphate hydrolases"/>
    <property type="match status" value="1"/>
</dbReference>
<organism evidence="1 2">
    <name type="scientific">Sinorhizobium terangae</name>
    <dbReference type="NCBI Taxonomy" id="110322"/>
    <lineage>
        <taxon>Bacteria</taxon>
        <taxon>Pseudomonadati</taxon>
        <taxon>Pseudomonadota</taxon>
        <taxon>Alphaproteobacteria</taxon>
        <taxon>Hyphomicrobiales</taxon>
        <taxon>Rhizobiaceae</taxon>
        <taxon>Sinorhizobium/Ensifer group</taxon>
        <taxon>Sinorhizobium</taxon>
    </lineage>
</organism>